<gene>
    <name evidence="2" type="ORF">HA482_00460</name>
</gene>
<feature type="chain" id="PRO_5046307668" description="SPOR domain-containing protein" evidence="1">
    <location>
        <begin position="30"/>
        <end position="266"/>
    </location>
</feature>
<proteinExistence type="predicted"/>
<comment type="caution">
    <text evidence="2">The sequence shown here is derived from an EMBL/GenBank/DDBJ whole genome shotgun (WGS) entry which is preliminary data.</text>
</comment>
<evidence type="ECO:0000313" key="3">
    <source>
        <dbReference type="Proteomes" id="UP000639516"/>
    </source>
</evidence>
<sequence length="266" mass="28896">MHRKSGTLLRLGCVVLFGALALLASPAMAAEDPPCPPVPNLENHSVTVDTKTAVDAIGKLLGRLGIDINVRDTRDNVLKNNPRADQVVIVLTMANIYCKMIWSDTALKGEDKASHFRTMMQELLTPAAGPTPVARTGATGWIRSVTRLASNDTFAVADTETPALPKPQTGFLRDPPFLINDYNKYFVIVGSAATREEGLRLMNSLKSKAPQYDFALYEPYGDNPNFGIMMASWVPLDVAQKALGIARRTVAKDAFLWACRSTGSSC</sequence>
<dbReference type="Proteomes" id="UP000639516">
    <property type="component" value="Unassembled WGS sequence"/>
</dbReference>
<organism evidence="2 3">
    <name type="scientific">Bradyrhizobium campsiandrae</name>
    <dbReference type="NCBI Taxonomy" id="1729892"/>
    <lineage>
        <taxon>Bacteria</taxon>
        <taxon>Pseudomonadati</taxon>
        <taxon>Pseudomonadota</taxon>
        <taxon>Alphaproteobacteria</taxon>
        <taxon>Hyphomicrobiales</taxon>
        <taxon>Nitrobacteraceae</taxon>
        <taxon>Bradyrhizobium</taxon>
    </lineage>
</organism>
<protein>
    <recommendedName>
        <fullName evidence="4">SPOR domain-containing protein</fullName>
    </recommendedName>
</protein>
<keyword evidence="3" id="KW-1185">Reference proteome</keyword>
<keyword evidence="1" id="KW-0732">Signal</keyword>
<reference evidence="2 3" key="1">
    <citation type="journal article" date="2020" name="Arch. Microbiol.">
        <title>Bradyrhizobium campsiandrae sp. nov., a nitrogen-fixing bacterial strain isolated from a native leguminous tree from the Amazon adapted to flooded conditions.</title>
        <authorList>
            <person name="Cabral Michel D."/>
            <person name="Martins da Costa E."/>
            <person name="Azarias Guimaraes A."/>
            <person name="Soares de Carvalho T."/>
            <person name="Santos de Castro Caputo P."/>
            <person name="Willems A."/>
            <person name="de Souza Moreira F.M."/>
        </authorList>
    </citation>
    <scope>NUCLEOTIDE SEQUENCE [LARGE SCALE GENOMIC DNA]</scope>
    <source>
        <strain evidence="3">INPA 384B</strain>
    </source>
</reference>
<accession>A0ABR7TZF3</accession>
<evidence type="ECO:0008006" key="4">
    <source>
        <dbReference type="Google" id="ProtNLM"/>
    </source>
</evidence>
<evidence type="ECO:0000256" key="1">
    <source>
        <dbReference type="SAM" id="SignalP"/>
    </source>
</evidence>
<feature type="signal peptide" evidence="1">
    <location>
        <begin position="1"/>
        <end position="29"/>
    </location>
</feature>
<dbReference type="RefSeq" id="WP_188107940.1">
    <property type="nucleotide sequence ID" value="NZ_JAANIH010000098.1"/>
</dbReference>
<name>A0ABR7TZF3_9BRAD</name>
<dbReference type="EMBL" id="JAATTO010000001">
    <property type="protein sequence ID" value="MBC9976681.1"/>
    <property type="molecule type" value="Genomic_DNA"/>
</dbReference>
<evidence type="ECO:0000313" key="2">
    <source>
        <dbReference type="EMBL" id="MBC9976681.1"/>
    </source>
</evidence>